<dbReference type="SMART" id="SM00895">
    <property type="entry name" value="FCD"/>
    <property type="match status" value="1"/>
</dbReference>
<dbReference type="GO" id="GO:0003677">
    <property type="term" value="F:DNA binding"/>
    <property type="evidence" value="ECO:0007669"/>
    <property type="project" value="UniProtKB-KW"/>
</dbReference>
<dbReference type="SUPFAM" id="SSF46785">
    <property type="entry name" value="Winged helix' DNA-binding domain"/>
    <property type="match status" value="1"/>
</dbReference>
<dbReference type="Gene3D" id="1.10.10.10">
    <property type="entry name" value="Winged helix-like DNA-binding domain superfamily/Winged helix DNA-binding domain"/>
    <property type="match status" value="1"/>
</dbReference>
<dbReference type="SMART" id="SM00345">
    <property type="entry name" value="HTH_GNTR"/>
    <property type="match status" value="1"/>
</dbReference>
<evidence type="ECO:0000256" key="1">
    <source>
        <dbReference type="ARBA" id="ARBA00023015"/>
    </source>
</evidence>
<accession>A0A1T5FFK0</accession>
<keyword evidence="2 6" id="KW-0238">DNA-binding</keyword>
<dbReference type="PANTHER" id="PTHR43537:SF49">
    <property type="entry name" value="TRANSCRIPTIONAL REGULATORY PROTEIN"/>
    <property type="match status" value="1"/>
</dbReference>
<dbReference type="Pfam" id="PF00392">
    <property type="entry name" value="GntR"/>
    <property type="match status" value="1"/>
</dbReference>
<protein>
    <submittedName>
        <fullName evidence="6">DNA-binding transcriptional regulator, GntR family</fullName>
    </submittedName>
</protein>
<keyword evidence="1" id="KW-0805">Transcription regulation</keyword>
<dbReference type="Proteomes" id="UP000190130">
    <property type="component" value="Unassembled WGS sequence"/>
</dbReference>
<dbReference type="CDD" id="cd07377">
    <property type="entry name" value="WHTH_GntR"/>
    <property type="match status" value="1"/>
</dbReference>
<dbReference type="InterPro" id="IPR000524">
    <property type="entry name" value="Tscrpt_reg_HTH_GntR"/>
</dbReference>
<dbReference type="InterPro" id="IPR036390">
    <property type="entry name" value="WH_DNA-bd_sf"/>
</dbReference>
<evidence type="ECO:0000256" key="4">
    <source>
        <dbReference type="SAM" id="MobiDB-lite"/>
    </source>
</evidence>
<dbReference type="GO" id="GO:0003700">
    <property type="term" value="F:DNA-binding transcription factor activity"/>
    <property type="evidence" value="ECO:0007669"/>
    <property type="project" value="InterPro"/>
</dbReference>
<organism evidence="6 7">
    <name type="scientific">Bosea thiooxidans</name>
    <dbReference type="NCBI Taxonomy" id="53254"/>
    <lineage>
        <taxon>Bacteria</taxon>
        <taxon>Pseudomonadati</taxon>
        <taxon>Pseudomonadota</taxon>
        <taxon>Alphaproteobacteria</taxon>
        <taxon>Hyphomicrobiales</taxon>
        <taxon>Boseaceae</taxon>
        <taxon>Bosea</taxon>
    </lineage>
</organism>
<feature type="region of interest" description="Disordered" evidence="4">
    <location>
        <begin position="1"/>
        <end position="25"/>
    </location>
</feature>
<dbReference type="InterPro" id="IPR008920">
    <property type="entry name" value="TF_FadR/GntR_C"/>
</dbReference>
<sequence length="252" mass="27294">MMAIQMPDDPETTDHADPAPAGRSGVGGKLYDALTSAIVTGEIAPGEKLSEPVIARRYGVSRAPVREAIRRLQERGLVSYVTNQGARVAQPSAAEFLALLDVREATEGMAARLAAESMSEAEIAALEALVQGHRGEIERNPAGAYLQDEPEADFHRQIAKGSGNPILAELLCEQFYPRLRLCRRLHSTVPGRGREAWQEHLRITEAISHRDGELAEILMRRHIRAARTALQAALAVADGATPGKRRGGSSVR</sequence>
<dbReference type="Gene3D" id="1.20.120.530">
    <property type="entry name" value="GntR ligand-binding domain-like"/>
    <property type="match status" value="1"/>
</dbReference>
<dbReference type="EMBL" id="FUYX01000008">
    <property type="protein sequence ID" value="SKB94907.1"/>
    <property type="molecule type" value="Genomic_DNA"/>
</dbReference>
<dbReference type="SUPFAM" id="SSF48008">
    <property type="entry name" value="GntR ligand-binding domain-like"/>
    <property type="match status" value="1"/>
</dbReference>
<dbReference type="InterPro" id="IPR011711">
    <property type="entry name" value="GntR_C"/>
</dbReference>
<keyword evidence="3" id="KW-0804">Transcription</keyword>
<evidence type="ECO:0000256" key="2">
    <source>
        <dbReference type="ARBA" id="ARBA00023125"/>
    </source>
</evidence>
<dbReference type="PANTHER" id="PTHR43537">
    <property type="entry name" value="TRANSCRIPTIONAL REGULATOR, GNTR FAMILY"/>
    <property type="match status" value="1"/>
</dbReference>
<dbReference type="AlphaFoldDB" id="A0A1T5FFK0"/>
<reference evidence="6 7" key="1">
    <citation type="submission" date="2017-02" db="EMBL/GenBank/DDBJ databases">
        <authorList>
            <person name="Peterson S.W."/>
        </authorList>
    </citation>
    <scope>NUCLEOTIDE SEQUENCE [LARGE SCALE GENOMIC DNA]</scope>
    <source>
        <strain evidence="6 7">DSM 9653</strain>
    </source>
</reference>
<feature type="domain" description="HTH gntR-type" evidence="5">
    <location>
        <begin position="24"/>
        <end position="91"/>
    </location>
</feature>
<evidence type="ECO:0000313" key="7">
    <source>
        <dbReference type="Proteomes" id="UP000190130"/>
    </source>
</evidence>
<dbReference type="Pfam" id="PF07729">
    <property type="entry name" value="FCD"/>
    <property type="match status" value="1"/>
</dbReference>
<dbReference type="PROSITE" id="PS50949">
    <property type="entry name" value="HTH_GNTR"/>
    <property type="match status" value="1"/>
</dbReference>
<gene>
    <name evidence="6" type="ORF">SAMN05660750_03218</name>
</gene>
<evidence type="ECO:0000256" key="3">
    <source>
        <dbReference type="ARBA" id="ARBA00023163"/>
    </source>
</evidence>
<evidence type="ECO:0000313" key="6">
    <source>
        <dbReference type="EMBL" id="SKB94907.1"/>
    </source>
</evidence>
<name>A0A1T5FFK0_9HYPH</name>
<evidence type="ECO:0000259" key="5">
    <source>
        <dbReference type="PROSITE" id="PS50949"/>
    </source>
</evidence>
<proteinExistence type="predicted"/>
<dbReference type="PRINTS" id="PR00035">
    <property type="entry name" value="HTHGNTR"/>
</dbReference>
<dbReference type="InterPro" id="IPR036388">
    <property type="entry name" value="WH-like_DNA-bd_sf"/>
</dbReference>